<organism evidence="1 2">
    <name type="scientific">Mortierella alpina</name>
    <name type="common">Oleaginous fungus</name>
    <name type="synonym">Mortierella renispora</name>
    <dbReference type="NCBI Taxonomy" id="64518"/>
    <lineage>
        <taxon>Eukaryota</taxon>
        <taxon>Fungi</taxon>
        <taxon>Fungi incertae sedis</taxon>
        <taxon>Mucoromycota</taxon>
        <taxon>Mortierellomycotina</taxon>
        <taxon>Mortierellomycetes</taxon>
        <taxon>Mortierellales</taxon>
        <taxon>Mortierellaceae</taxon>
        <taxon>Mortierella</taxon>
    </lineage>
</organism>
<dbReference type="InterPro" id="IPR036047">
    <property type="entry name" value="F-box-like_dom_sf"/>
</dbReference>
<dbReference type="SUPFAM" id="SSF52047">
    <property type="entry name" value="RNI-like"/>
    <property type="match status" value="1"/>
</dbReference>
<proteinExistence type="predicted"/>
<gene>
    <name evidence="1" type="ORF">BGZ70_006881</name>
</gene>
<dbReference type="Proteomes" id="UP000738359">
    <property type="component" value="Unassembled WGS sequence"/>
</dbReference>
<sequence>MDLSNGQPHPFEIPELLSLIASHLNLHDFSQLCLVCKHFSQVFRPFLWSAVVLEGFEEYHSPDLPWTQGLKQNGHLVKHAELFSWFSWDGSDYNDYEDEDERQADLENDDLLLAETLLAHCGTNLTSLKIVDLSDDGRIWGAFMKRIKSNRTLEGAQQLNGIHALDINLTYDTIESRLMPLLAQPEKYREAMTVFAEVKELRFEGTVYETDTVRYGQRRVGIPEEDVEPIQITFWGLARLFPSLDKLSLHNIAVVECEQDDRTGPYESGTCAMASSRPEHAQLHTLNLSECQISAKQVVQVLERVRNVRSLKIGSRTAFMRGVEVLLKSLPELVPCLTEFEQDYFDFSDWSTVLKGLPCLTRLCISNDALIGDDGLRALAESSCQDTLQDLLLTLFEDGHPPELDHAAKQRFQSLIKLRSLELQYEAIPATPQMDFE</sequence>
<dbReference type="AlphaFoldDB" id="A0A9P6JEL9"/>
<evidence type="ECO:0008006" key="3">
    <source>
        <dbReference type="Google" id="ProtNLM"/>
    </source>
</evidence>
<dbReference type="Gene3D" id="3.80.10.10">
    <property type="entry name" value="Ribonuclease Inhibitor"/>
    <property type="match status" value="1"/>
</dbReference>
<evidence type="ECO:0000313" key="2">
    <source>
        <dbReference type="Proteomes" id="UP000738359"/>
    </source>
</evidence>
<reference evidence="1" key="1">
    <citation type="journal article" date="2020" name="Fungal Divers.">
        <title>Resolving the Mortierellaceae phylogeny through synthesis of multi-gene phylogenetics and phylogenomics.</title>
        <authorList>
            <person name="Vandepol N."/>
            <person name="Liber J."/>
            <person name="Desiro A."/>
            <person name="Na H."/>
            <person name="Kennedy M."/>
            <person name="Barry K."/>
            <person name="Grigoriev I.V."/>
            <person name="Miller A.N."/>
            <person name="O'Donnell K."/>
            <person name="Stajich J.E."/>
            <person name="Bonito G."/>
        </authorList>
    </citation>
    <scope>NUCLEOTIDE SEQUENCE</scope>
    <source>
        <strain evidence="1">CK1249</strain>
    </source>
</reference>
<dbReference type="OrthoDB" id="2450029at2759"/>
<protein>
    <recommendedName>
        <fullName evidence="3">F-box domain-containing protein</fullName>
    </recommendedName>
</protein>
<comment type="caution">
    <text evidence="1">The sequence shown here is derived from an EMBL/GenBank/DDBJ whole genome shotgun (WGS) entry which is preliminary data.</text>
</comment>
<accession>A0A9P6JEL9</accession>
<dbReference type="InterPro" id="IPR032675">
    <property type="entry name" value="LRR_dom_sf"/>
</dbReference>
<evidence type="ECO:0000313" key="1">
    <source>
        <dbReference type="EMBL" id="KAF9968079.1"/>
    </source>
</evidence>
<keyword evidence="2" id="KW-1185">Reference proteome</keyword>
<name>A0A9P6JEL9_MORAP</name>
<dbReference type="SUPFAM" id="SSF81383">
    <property type="entry name" value="F-box domain"/>
    <property type="match status" value="1"/>
</dbReference>
<dbReference type="EMBL" id="JAAAHY010000040">
    <property type="protein sequence ID" value="KAF9968079.1"/>
    <property type="molecule type" value="Genomic_DNA"/>
</dbReference>